<proteinExistence type="predicted"/>
<organism evidence="3 4">
    <name type="scientific">Paracoccus maritimus</name>
    <dbReference type="NCBI Taxonomy" id="2933292"/>
    <lineage>
        <taxon>Bacteria</taxon>
        <taxon>Pseudomonadati</taxon>
        <taxon>Pseudomonadota</taxon>
        <taxon>Alphaproteobacteria</taxon>
        <taxon>Rhodobacterales</taxon>
        <taxon>Paracoccaceae</taxon>
        <taxon>Paracoccus</taxon>
    </lineage>
</organism>
<dbReference type="InterPro" id="IPR011010">
    <property type="entry name" value="DNA_brk_join_enz"/>
</dbReference>
<evidence type="ECO:0000256" key="1">
    <source>
        <dbReference type="ARBA" id="ARBA00023172"/>
    </source>
</evidence>
<gene>
    <name evidence="3" type="ORF">MU516_09985</name>
</gene>
<evidence type="ECO:0000313" key="3">
    <source>
        <dbReference type="EMBL" id="MCT4333194.1"/>
    </source>
</evidence>
<dbReference type="RefSeq" id="WP_260277083.1">
    <property type="nucleotide sequence ID" value="NZ_JANAVZ010000005.1"/>
</dbReference>
<name>A0ABT2KB25_9RHOB</name>
<dbReference type="InterPro" id="IPR013762">
    <property type="entry name" value="Integrase-like_cat_sf"/>
</dbReference>
<reference evidence="3 4" key="1">
    <citation type="submission" date="2022-04" db="EMBL/GenBank/DDBJ databases">
        <title>Paracoccus sp. YLB-12 draft genome sequence.</title>
        <authorList>
            <person name="Yu L."/>
        </authorList>
    </citation>
    <scope>NUCLEOTIDE SEQUENCE [LARGE SCALE GENOMIC DNA]</scope>
    <source>
        <strain evidence="3 4">YLB-12</strain>
    </source>
</reference>
<dbReference type="EMBL" id="JANAVZ010000005">
    <property type="protein sequence ID" value="MCT4333194.1"/>
    <property type="molecule type" value="Genomic_DNA"/>
</dbReference>
<dbReference type="Pfam" id="PF00589">
    <property type="entry name" value="Phage_integrase"/>
    <property type="match status" value="1"/>
</dbReference>
<sequence length="426" mass="47664">MTIVARGKKGKLSLMRRVPLRYASVESRKLVWVALNTDSRALAESKAGPVWDAMIEGWEAKLAGDSADAERRFSAAQELAEMRGFRYAPMDKVSELPLDELLRRIESVSEDHRTRTPDLRESAALLGAVNEPGISISRALEIYWDLARGSALGKSQDQRRRWRNPRIKAVKNFIDVVGDKFLADITPDDMLDFRSWWMDRIEAGEVGANSANKDLIHLGDILKTVVRMKRLPLTLTFDGLSFREGEARQRPSFSDSWIKEKLLADGALDSLNDEAKAVLLAMINTGARPSEIANLGPGHIFLDAGVPHISIAAEGRQLKSAYAKRVIPLSGVSLNAMRQHPSGFPRYRDKPGLSATVNKFLRANGLLETKDHSLYGLRRSFEDRMLAAGVDDRIRRDLFGHRLDRERYGKGASLEHLQRVVQAVAF</sequence>
<accession>A0ABT2KB25</accession>
<evidence type="ECO:0000313" key="4">
    <source>
        <dbReference type="Proteomes" id="UP001320702"/>
    </source>
</evidence>
<dbReference type="Gene3D" id="1.10.443.10">
    <property type="entry name" value="Intergrase catalytic core"/>
    <property type="match status" value="1"/>
</dbReference>
<dbReference type="Proteomes" id="UP001320702">
    <property type="component" value="Unassembled WGS sequence"/>
</dbReference>
<dbReference type="PROSITE" id="PS51898">
    <property type="entry name" value="TYR_RECOMBINASE"/>
    <property type="match status" value="1"/>
</dbReference>
<dbReference type="SUPFAM" id="SSF56349">
    <property type="entry name" value="DNA breaking-rejoining enzymes"/>
    <property type="match status" value="1"/>
</dbReference>
<protein>
    <submittedName>
        <fullName evidence="3">Tyrosine-type recombinase/integrase</fullName>
    </submittedName>
</protein>
<dbReference type="InterPro" id="IPR002104">
    <property type="entry name" value="Integrase_catalytic"/>
</dbReference>
<comment type="caution">
    <text evidence="3">The sequence shown here is derived from an EMBL/GenBank/DDBJ whole genome shotgun (WGS) entry which is preliminary data.</text>
</comment>
<feature type="domain" description="Tyr recombinase" evidence="2">
    <location>
        <begin position="248"/>
        <end position="422"/>
    </location>
</feature>
<keyword evidence="4" id="KW-1185">Reference proteome</keyword>
<keyword evidence="1" id="KW-0233">DNA recombination</keyword>
<evidence type="ECO:0000259" key="2">
    <source>
        <dbReference type="PROSITE" id="PS51898"/>
    </source>
</evidence>